<keyword evidence="5 7" id="KW-0472">Membrane</keyword>
<feature type="domain" description="LITAF" evidence="8">
    <location>
        <begin position="31"/>
        <end position="113"/>
    </location>
</feature>
<accession>A0AAD2D2Q6</accession>
<keyword evidence="10" id="KW-1185">Reference proteome</keyword>
<evidence type="ECO:0000256" key="4">
    <source>
        <dbReference type="ARBA" id="ARBA00022833"/>
    </source>
</evidence>
<dbReference type="GO" id="GO:0008270">
    <property type="term" value="F:zinc ion binding"/>
    <property type="evidence" value="ECO:0007669"/>
    <property type="project" value="TreeGrafter"/>
</dbReference>
<dbReference type="EMBL" id="CAMPGE010019094">
    <property type="protein sequence ID" value="CAI2377453.1"/>
    <property type="molecule type" value="Genomic_DNA"/>
</dbReference>
<dbReference type="PANTHER" id="PTHR23292">
    <property type="entry name" value="LIPOPOLYSACCHARIDE-INDUCED TUMOR NECROSIS FACTOR-ALPHA FACTOR"/>
    <property type="match status" value="1"/>
</dbReference>
<reference evidence="9" key="1">
    <citation type="submission" date="2023-07" db="EMBL/GenBank/DDBJ databases">
        <authorList>
            <consortium name="AG Swart"/>
            <person name="Singh M."/>
            <person name="Singh A."/>
            <person name="Seah K."/>
            <person name="Emmerich C."/>
        </authorList>
    </citation>
    <scope>NUCLEOTIDE SEQUENCE</scope>
    <source>
        <strain evidence="9">DP1</strain>
    </source>
</reference>
<feature type="transmembrane region" description="Helical" evidence="7">
    <location>
        <begin position="71"/>
        <end position="91"/>
    </location>
</feature>
<comment type="subcellular location">
    <subcellularLocation>
        <location evidence="1">Membrane</location>
        <topology evidence="1">Peripheral membrane protein</topology>
    </subcellularLocation>
</comment>
<dbReference type="InterPro" id="IPR037519">
    <property type="entry name" value="LITAF_fam"/>
</dbReference>
<organism evidence="9 10">
    <name type="scientific">Euplotes crassus</name>
    <dbReference type="NCBI Taxonomy" id="5936"/>
    <lineage>
        <taxon>Eukaryota</taxon>
        <taxon>Sar</taxon>
        <taxon>Alveolata</taxon>
        <taxon>Ciliophora</taxon>
        <taxon>Intramacronucleata</taxon>
        <taxon>Spirotrichea</taxon>
        <taxon>Hypotrichia</taxon>
        <taxon>Euplotida</taxon>
        <taxon>Euplotidae</taxon>
        <taxon>Moneuplotes</taxon>
    </lineage>
</organism>
<keyword evidence="7" id="KW-0812">Transmembrane</keyword>
<evidence type="ECO:0000256" key="5">
    <source>
        <dbReference type="ARBA" id="ARBA00023136"/>
    </source>
</evidence>
<protein>
    <recommendedName>
        <fullName evidence="8">LITAF domain-containing protein</fullName>
    </recommendedName>
</protein>
<sequence>MQAPQPGSYPAQPHMGAPHMPVTHQAPAYQPSPQIPVPNVAGATGPVQIVCPYCKASGMTNTVKQASSMQWIICVLCFFFCFPCTCSPFYIPSCYKITHSCQFCKSQIGTNNK</sequence>
<evidence type="ECO:0000313" key="9">
    <source>
        <dbReference type="EMBL" id="CAI2377453.1"/>
    </source>
</evidence>
<dbReference type="InterPro" id="IPR006629">
    <property type="entry name" value="LITAF"/>
</dbReference>
<keyword evidence="3" id="KW-0479">Metal-binding</keyword>
<name>A0AAD2D2Q6_EUPCR</name>
<dbReference type="SMART" id="SM00714">
    <property type="entry name" value="LITAF"/>
    <property type="match status" value="1"/>
</dbReference>
<evidence type="ECO:0000256" key="1">
    <source>
        <dbReference type="ARBA" id="ARBA00004170"/>
    </source>
</evidence>
<dbReference type="PROSITE" id="PS51837">
    <property type="entry name" value="LITAF"/>
    <property type="match status" value="1"/>
</dbReference>
<dbReference type="PANTHER" id="PTHR23292:SF6">
    <property type="entry name" value="FI16602P1-RELATED"/>
    <property type="match status" value="1"/>
</dbReference>
<keyword evidence="4" id="KW-0862">Zinc</keyword>
<dbReference type="Proteomes" id="UP001295684">
    <property type="component" value="Unassembled WGS sequence"/>
</dbReference>
<evidence type="ECO:0000256" key="7">
    <source>
        <dbReference type="SAM" id="Phobius"/>
    </source>
</evidence>
<evidence type="ECO:0000256" key="3">
    <source>
        <dbReference type="ARBA" id="ARBA00022723"/>
    </source>
</evidence>
<keyword evidence="7" id="KW-1133">Transmembrane helix</keyword>
<evidence type="ECO:0000256" key="2">
    <source>
        <dbReference type="ARBA" id="ARBA00005975"/>
    </source>
</evidence>
<dbReference type="GO" id="GO:0016020">
    <property type="term" value="C:membrane"/>
    <property type="evidence" value="ECO:0007669"/>
    <property type="project" value="UniProtKB-SubCell"/>
</dbReference>
<gene>
    <name evidence="9" type="ORF">ECRASSUSDP1_LOCUS18839</name>
</gene>
<dbReference type="Pfam" id="PF10601">
    <property type="entry name" value="zf-LITAF-like"/>
    <property type="match status" value="1"/>
</dbReference>
<evidence type="ECO:0000313" key="10">
    <source>
        <dbReference type="Proteomes" id="UP001295684"/>
    </source>
</evidence>
<evidence type="ECO:0000256" key="6">
    <source>
        <dbReference type="SAM" id="MobiDB-lite"/>
    </source>
</evidence>
<feature type="region of interest" description="Disordered" evidence="6">
    <location>
        <begin position="1"/>
        <end position="34"/>
    </location>
</feature>
<comment type="caution">
    <text evidence="9">The sequence shown here is derived from an EMBL/GenBank/DDBJ whole genome shotgun (WGS) entry which is preliminary data.</text>
</comment>
<comment type="similarity">
    <text evidence="2">Belongs to the CDIP1/LITAF family.</text>
</comment>
<proteinExistence type="inferred from homology"/>
<dbReference type="AlphaFoldDB" id="A0AAD2D2Q6"/>
<evidence type="ECO:0000259" key="8">
    <source>
        <dbReference type="PROSITE" id="PS51837"/>
    </source>
</evidence>